<dbReference type="RefSeq" id="WP_281093937.1">
    <property type="nucleotide sequence ID" value="NZ_JARYZI010000004.1"/>
</dbReference>
<evidence type="ECO:0000256" key="1">
    <source>
        <dbReference type="SAM" id="Phobius"/>
    </source>
</evidence>
<feature type="transmembrane region" description="Helical" evidence="1">
    <location>
        <begin position="95"/>
        <end position="114"/>
    </location>
</feature>
<comment type="caution">
    <text evidence="2">The sequence shown here is derived from an EMBL/GenBank/DDBJ whole genome shotgun (WGS) entry which is preliminary data.</text>
</comment>
<dbReference type="InterPro" id="IPR046289">
    <property type="entry name" value="DUF6326"/>
</dbReference>
<organism evidence="2 3">
    <name type="scientific">Fusibacter bizertensis</name>
    <dbReference type="NCBI Taxonomy" id="1488331"/>
    <lineage>
        <taxon>Bacteria</taxon>
        <taxon>Bacillati</taxon>
        <taxon>Bacillota</taxon>
        <taxon>Clostridia</taxon>
        <taxon>Eubacteriales</taxon>
        <taxon>Eubacteriales Family XII. Incertae Sedis</taxon>
        <taxon>Fusibacter</taxon>
    </lineage>
</organism>
<dbReference type="Proteomes" id="UP001158045">
    <property type="component" value="Unassembled WGS sequence"/>
</dbReference>
<keyword evidence="1" id="KW-0812">Transmembrane</keyword>
<feature type="transmembrane region" description="Helical" evidence="1">
    <location>
        <begin position="120"/>
        <end position="139"/>
    </location>
</feature>
<feature type="transmembrane region" description="Helical" evidence="1">
    <location>
        <begin position="21"/>
        <end position="39"/>
    </location>
</feature>
<name>A0ABT6NCG7_9FIRM</name>
<reference evidence="2 3" key="1">
    <citation type="submission" date="2023-04" db="EMBL/GenBank/DDBJ databases">
        <title>Fusibacter bizertensis strain WBS, isolated from littoral bottom sediments of the Arctic seas - biochemical and genomic analysis.</title>
        <authorList>
            <person name="Brioukhanov A.L."/>
        </authorList>
    </citation>
    <scope>NUCLEOTIDE SEQUENCE [LARGE SCALE GENOMIC DNA]</scope>
    <source>
        <strain evidence="2 3">WBS</strain>
    </source>
</reference>
<dbReference type="Pfam" id="PF19851">
    <property type="entry name" value="DUF6326"/>
    <property type="match status" value="1"/>
</dbReference>
<keyword evidence="1" id="KW-1133">Transmembrane helix</keyword>
<accession>A0ABT6NCG7</accession>
<feature type="transmembrane region" description="Helical" evidence="1">
    <location>
        <begin position="68"/>
        <end position="88"/>
    </location>
</feature>
<keyword evidence="1" id="KW-0472">Membrane</keyword>
<evidence type="ECO:0000313" key="3">
    <source>
        <dbReference type="Proteomes" id="UP001158045"/>
    </source>
</evidence>
<dbReference type="EMBL" id="JARYZI010000004">
    <property type="protein sequence ID" value="MDH8678110.1"/>
    <property type="molecule type" value="Genomic_DNA"/>
</dbReference>
<evidence type="ECO:0000313" key="2">
    <source>
        <dbReference type="EMBL" id="MDH8678110.1"/>
    </source>
</evidence>
<sequence length="144" mass="16501">MKENIMKENEIISRGTLNFRTKITLASIWTSFMIFYLYADVLSFYRPGVLNHIIEGFMGPLQANQSNLLMASMLMAIPALMIPLSIVLKDRVSRVANIVISTLYIFVNIGNLVGETWIYYIAYGVIEIILNITMIFIAIRWKTK</sequence>
<gene>
    <name evidence="2" type="ORF">QE109_08120</name>
</gene>
<proteinExistence type="predicted"/>
<keyword evidence="3" id="KW-1185">Reference proteome</keyword>
<protein>
    <submittedName>
        <fullName evidence="2">DUF6326 family protein</fullName>
    </submittedName>
</protein>